<dbReference type="InterPro" id="IPR027417">
    <property type="entry name" value="P-loop_NTPase"/>
</dbReference>
<dbReference type="InterPro" id="IPR052922">
    <property type="entry name" value="Cytidylate_Kinase-2"/>
</dbReference>
<name>A0A844B169_9RHOB</name>
<sequence length="172" mass="19654">MKRIVVTGANGAGKSHFAAKLASVRPDVPVISYDALKLKTRWEQKKSAQIEAALASAITQPTWILEGGPSLIPQVAGKYDALIWLDPPEYVRAWRLAQRPWKHLSQTRPELPGGNVDWPIQQYRFAFRSLRKGASFRSAISVFFEQSDSVQKWRCRTDHERDLFLDQWESSF</sequence>
<dbReference type="AlphaFoldDB" id="A0A844B169"/>
<proteinExistence type="predicted"/>
<protein>
    <submittedName>
        <fullName evidence="1">DNA topology modulation protein FlaR</fullName>
    </submittedName>
</protein>
<dbReference type="Proteomes" id="UP000436694">
    <property type="component" value="Unassembled WGS sequence"/>
</dbReference>
<organism evidence="1 2">
    <name type="scientific">Tritonibacter aquimaris</name>
    <dbReference type="NCBI Taxonomy" id="2663379"/>
    <lineage>
        <taxon>Bacteria</taxon>
        <taxon>Pseudomonadati</taxon>
        <taxon>Pseudomonadota</taxon>
        <taxon>Alphaproteobacteria</taxon>
        <taxon>Rhodobacterales</taxon>
        <taxon>Paracoccaceae</taxon>
        <taxon>Tritonibacter</taxon>
    </lineage>
</organism>
<dbReference type="Gene3D" id="3.40.50.300">
    <property type="entry name" value="P-loop containing nucleotide triphosphate hydrolases"/>
    <property type="match status" value="1"/>
</dbReference>
<gene>
    <name evidence="1" type="ORF">GG681_16680</name>
</gene>
<dbReference type="PANTHER" id="PTHR37816">
    <property type="entry name" value="YALI0E33011P"/>
    <property type="match status" value="1"/>
</dbReference>
<evidence type="ECO:0000313" key="2">
    <source>
        <dbReference type="Proteomes" id="UP000436694"/>
    </source>
</evidence>
<evidence type="ECO:0000313" key="1">
    <source>
        <dbReference type="EMBL" id="MQY44284.1"/>
    </source>
</evidence>
<dbReference type="PANTHER" id="PTHR37816:SF1">
    <property type="entry name" value="TOXIN"/>
    <property type="match status" value="1"/>
</dbReference>
<reference evidence="1 2" key="1">
    <citation type="submission" date="2019-10" db="EMBL/GenBank/DDBJ databases">
        <title>Epibacterium sp. nov., isolated from seawater.</title>
        <authorList>
            <person name="Zhang X."/>
            <person name="Li N."/>
        </authorList>
    </citation>
    <scope>NUCLEOTIDE SEQUENCE [LARGE SCALE GENOMIC DNA]</scope>
    <source>
        <strain evidence="1 2">SM1969</strain>
    </source>
</reference>
<keyword evidence="2" id="KW-1185">Reference proteome</keyword>
<comment type="caution">
    <text evidence="1">The sequence shown here is derived from an EMBL/GenBank/DDBJ whole genome shotgun (WGS) entry which is preliminary data.</text>
</comment>
<dbReference type="EMBL" id="WIXK01000013">
    <property type="protein sequence ID" value="MQY44284.1"/>
    <property type="molecule type" value="Genomic_DNA"/>
</dbReference>
<dbReference type="SUPFAM" id="SSF52540">
    <property type="entry name" value="P-loop containing nucleoside triphosphate hydrolases"/>
    <property type="match status" value="1"/>
</dbReference>
<accession>A0A844B169</accession>